<name>A0AAD8B6L6_BIOPF</name>
<dbReference type="Proteomes" id="UP001233172">
    <property type="component" value="Unassembled WGS sequence"/>
</dbReference>
<reference evidence="1" key="2">
    <citation type="submission" date="2023-04" db="EMBL/GenBank/DDBJ databases">
        <authorList>
            <person name="Bu L."/>
            <person name="Lu L."/>
            <person name="Laidemitt M.R."/>
            <person name="Zhang S.M."/>
            <person name="Mutuku M."/>
            <person name="Mkoji G."/>
            <person name="Steinauer M."/>
            <person name="Loker E.S."/>
        </authorList>
    </citation>
    <scope>NUCLEOTIDE SEQUENCE</scope>
    <source>
        <strain evidence="1">KasaAsao</strain>
        <tissue evidence="1">Whole Snail</tissue>
    </source>
</reference>
<protein>
    <submittedName>
        <fullName evidence="1">General transcription factor II-I repeat domain-containing protein 2-like isoform X2</fullName>
    </submittedName>
</protein>
<dbReference type="EMBL" id="JASAOG010000138">
    <property type="protein sequence ID" value="KAK0048369.1"/>
    <property type="molecule type" value="Genomic_DNA"/>
</dbReference>
<gene>
    <name evidence="1" type="ORF">Bpfe_022156</name>
</gene>
<sequence>MVSDLVSDWFKALVTDLSVAEECSLFTQLYCSSVVALKMSSSSKKRKIVDKKGCSRRSGKFYILSHKWVRNSAV</sequence>
<proteinExistence type="predicted"/>
<reference evidence="1" key="1">
    <citation type="journal article" date="2023" name="PLoS Negl. Trop. Dis.">
        <title>A genome sequence for Biomphalaria pfeifferi, the major vector snail for the human-infecting parasite Schistosoma mansoni.</title>
        <authorList>
            <person name="Bu L."/>
            <person name="Lu L."/>
            <person name="Laidemitt M.R."/>
            <person name="Zhang S.M."/>
            <person name="Mutuku M."/>
            <person name="Mkoji G."/>
            <person name="Steinauer M."/>
            <person name="Loker E.S."/>
        </authorList>
    </citation>
    <scope>NUCLEOTIDE SEQUENCE</scope>
    <source>
        <strain evidence="1">KasaAsao</strain>
    </source>
</reference>
<keyword evidence="2" id="KW-1185">Reference proteome</keyword>
<organism evidence="1 2">
    <name type="scientific">Biomphalaria pfeifferi</name>
    <name type="common">Bloodfluke planorb</name>
    <name type="synonym">Freshwater snail</name>
    <dbReference type="NCBI Taxonomy" id="112525"/>
    <lineage>
        <taxon>Eukaryota</taxon>
        <taxon>Metazoa</taxon>
        <taxon>Spiralia</taxon>
        <taxon>Lophotrochozoa</taxon>
        <taxon>Mollusca</taxon>
        <taxon>Gastropoda</taxon>
        <taxon>Heterobranchia</taxon>
        <taxon>Euthyneura</taxon>
        <taxon>Panpulmonata</taxon>
        <taxon>Hygrophila</taxon>
        <taxon>Lymnaeoidea</taxon>
        <taxon>Planorbidae</taxon>
        <taxon>Biomphalaria</taxon>
    </lineage>
</organism>
<comment type="caution">
    <text evidence="1">The sequence shown here is derived from an EMBL/GenBank/DDBJ whole genome shotgun (WGS) entry which is preliminary data.</text>
</comment>
<evidence type="ECO:0000313" key="1">
    <source>
        <dbReference type="EMBL" id="KAK0048369.1"/>
    </source>
</evidence>
<evidence type="ECO:0000313" key="2">
    <source>
        <dbReference type="Proteomes" id="UP001233172"/>
    </source>
</evidence>
<dbReference type="AlphaFoldDB" id="A0AAD8B6L6"/>
<accession>A0AAD8B6L6</accession>